<dbReference type="PANTHER" id="PTHR43594">
    <property type="entry name" value="QUERCETIN 2,3-DIOXYGENASE"/>
    <property type="match status" value="1"/>
</dbReference>
<dbReference type="RefSeq" id="WP_002614232.1">
    <property type="nucleotide sequence ID" value="NC_014623.1"/>
</dbReference>
<feature type="domain" description="Pirin C-terminal" evidence="4">
    <location>
        <begin position="206"/>
        <end position="308"/>
    </location>
</feature>
<evidence type="ECO:0000313" key="7">
    <source>
        <dbReference type="Proteomes" id="UP000001351"/>
    </source>
</evidence>
<evidence type="ECO:0000313" key="8">
    <source>
        <dbReference type="Proteomes" id="UP000032702"/>
    </source>
</evidence>
<dbReference type="eggNOG" id="COG1741">
    <property type="taxonomic scope" value="Bacteria"/>
</dbReference>
<feature type="domain" description="Pirin N-terminal" evidence="3">
    <location>
        <begin position="63"/>
        <end position="139"/>
    </location>
</feature>
<keyword evidence="7" id="KW-1185">Reference proteome</keyword>
<feature type="region of interest" description="Disordered" evidence="2">
    <location>
        <begin position="313"/>
        <end position="339"/>
    </location>
</feature>
<dbReference type="PATRIC" id="fig|378806.16.peg.5338"/>
<dbReference type="InterPro" id="IPR014710">
    <property type="entry name" value="RmlC-like_jellyroll"/>
</dbReference>
<dbReference type="PANTHER" id="PTHR43594:SF1">
    <property type="entry name" value="QUERCETIN 2,3-DIOXYGENASE PA2418-RELATED"/>
    <property type="match status" value="1"/>
</dbReference>
<sequence>MASPLLDTLPLGFPWVTVDPFLFCVHHDDAYPAGNEHLGPAASLAGRQMGQDFEGKDGWRMYHGETVPGFPQHPHRGFETVTLARRGLIDHSDSLGASARFGEGDAQWLTAGAGVVHSEMFPLLNQDKPNPVELFQIWLNLPAADKLAPPHFSMLWNQDIPRCAFTDEAGRGTEVTVVAGQLAGRRAPPPPPRSWASRPDSDVAIWTIRMEAGAVWTLPAAANPRAHRTLYFFRGESLRVADQLVRSHLALAVRSDMPVRLEAGGACEVLMLQGRPIGEPVVQHGPFVMNSRAEIQQAFMDYQRTGFGGWPWRTDDPVHGRDQGRFARHADGRDEPTAR</sequence>
<dbReference type="Pfam" id="PF02678">
    <property type="entry name" value="Pirin"/>
    <property type="match status" value="1"/>
</dbReference>
<dbReference type="SUPFAM" id="SSF51182">
    <property type="entry name" value="RmlC-like cupins"/>
    <property type="match status" value="1"/>
</dbReference>
<dbReference type="InterPro" id="IPR008778">
    <property type="entry name" value="Pirin_C_dom"/>
</dbReference>
<dbReference type="Proteomes" id="UP000032702">
    <property type="component" value="Unassembled WGS sequence"/>
</dbReference>
<dbReference type="InterPro" id="IPR053186">
    <property type="entry name" value="QDO-related"/>
</dbReference>
<dbReference type="HOGENOM" id="CLU_833215_0_0_7"/>
<dbReference type="KEGG" id="sur:STAUR_6873"/>
<accession>Q090Q0</accession>
<proteinExistence type="inferred from homology"/>
<dbReference type="Pfam" id="PF05726">
    <property type="entry name" value="Pirin_C"/>
    <property type="match status" value="1"/>
</dbReference>
<name>Q090Q0_STIAD</name>
<comment type="similarity">
    <text evidence="1">Belongs to the pirin family.</text>
</comment>
<dbReference type="STRING" id="378806.STAUR_6873"/>
<dbReference type="AlphaFoldDB" id="Q090Q0"/>
<evidence type="ECO:0000256" key="1">
    <source>
        <dbReference type="RuleBase" id="RU003457"/>
    </source>
</evidence>
<evidence type="ECO:0000313" key="5">
    <source>
        <dbReference type="EMBL" id="ADO74629.1"/>
    </source>
</evidence>
<dbReference type="EMBL" id="CP002271">
    <property type="protein sequence ID" value="ADO74629.1"/>
    <property type="molecule type" value="Genomic_DNA"/>
</dbReference>
<reference evidence="6 8" key="1">
    <citation type="submission" date="2006-04" db="EMBL/GenBank/DDBJ databases">
        <authorList>
            <person name="Nierman W.C."/>
        </authorList>
    </citation>
    <scope>NUCLEOTIDE SEQUENCE [LARGE SCALE GENOMIC DNA]</scope>
    <source>
        <strain evidence="6 8">DW4/3-1</strain>
    </source>
</reference>
<evidence type="ECO:0000259" key="3">
    <source>
        <dbReference type="Pfam" id="PF02678"/>
    </source>
</evidence>
<evidence type="ECO:0000256" key="2">
    <source>
        <dbReference type="SAM" id="MobiDB-lite"/>
    </source>
</evidence>
<reference evidence="5 7" key="2">
    <citation type="journal article" date="2011" name="Mol. Biol. Evol.">
        <title>Comparative genomic analysis of fruiting body formation in Myxococcales.</title>
        <authorList>
            <person name="Huntley S."/>
            <person name="Hamann N."/>
            <person name="Wegener-Feldbrugge S."/>
            <person name="Treuner-Lange A."/>
            <person name="Kube M."/>
            <person name="Reinhardt R."/>
            <person name="Klages S."/>
            <person name="Muller R."/>
            <person name="Ronning C.M."/>
            <person name="Nierman W.C."/>
            <person name="Sogaard-Andersen L."/>
        </authorList>
    </citation>
    <scope>NUCLEOTIDE SEQUENCE [LARGE SCALE GENOMIC DNA]</scope>
    <source>
        <strain evidence="5 7">DW4/3-1</strain>
    </source>
</reference>
<evidence type="ECO:0000259" key="4">
    <source>
        <dbReference type="Pfam" id="PF05726"/>
    </source>
</evidence>
<dbReference type="OrthoDB" id="9780903at2"/>
<dbReference type="Gene3D" id="2.60.120.10">
    <property type="entry name" value="Jelly Rolls"/>
    <property type="match status" value="2"/>
</dbReference>
<gene>
    <name evidence="5" type="ordered locus">STAUR_6873</name>
    <name evidence="6" type="ORF">STIAU_8279</name>
</gene>
<dbReference type="InterPro" id="IPR003829">
    <property type="entry name" value="Pirin_N_dom"/>
</dbReference>
<evidence type="ECO:0000313" key="6">
    <source>
        <dbReference type="EMBL" id="EAU66210.1"/>
    </source>
</evidence>
<dbReference type="InterPro" id="IPR011051">
    <property type="entry name" value="RmlC_Cupin_sf"/>
</dbReference>
<dbReference type="Proteomes" id="UP000001351">
    <property type="component" value="Chromosome"/>
</dbReference>
<dbReference type="EMBL" id="AAMD01000061">
    <property type="protein sequence ID" value="EAU66210.1"/>
    <property type="molecule type" value="Genomic_DNA"/>
</dbReference>
<protein>
    <submittedName>
        <fullName evidence="5">Pirin family protein</fullName>
    </submittedName>
</protein>
<organism evidence="6 8">
    <name type="scientific">Stigmatella aurantiaca (strain DW4/3-1)</name>
    <dbReference type="NCBI Taxonomy" id="378806"/>
    <lineage>
        <taxon>Bacteria</taxon>
        <taxon>Pseudomonadati</taxon>
        <taxon>Myxococcota</taxon>
        <taxon>Myxococcia</taxon>
        <taxon>Myxococcales</taxon>
        <taxon>Cystobacterineae</taxon>
        <taxon>Archangiaceae</taxon>
        <taxon>Stigmatella</taxon>
    </lineage>
</organism>